<protein>
    <submittedName>
        <fullName evidence="2">Uncharacterized protein</fullName>
    </submittedName>
</protein>
<keyword evidence="1" id="KW-0175">Coiled coil</keyword>
<sequence>MRFFSSNRAKSTCACRTRNGKSGTCKGCITKTIEINQSPFIQGHSKTLYTNNYDSNQKSDLEVEEIKYDVAEKIDKLDVLINDMSTIRREIEELKREMEGSAELVQNFATKSGEMEEQLSKIDVDDDQIHLIKYHVNKLKKETEEKSQWNRSNTAEILGIPYTKGENLYKVLAIILEKIQLHLNQEHVTCVVREPPTKEKKETSVIVYFNNHHIKNAFVAAVHEIKNITAKDLELDSDNNIYVF</sequence>
<comment type="caution">
    <text evidence="2">The sequence shown here is derived from an EMBL/GenBank/DDBJ whole genome shotgun (WGS) entry which is preliminary data.</text>
</comment>
<dbReference type="Proteomes" id="UP000823941">
    <property type="component" value="Chromosome 20"/>
</dbReference>
<accession>A0ABQ7Q6Z4</accession>
<gene>
    <name evidence="2" type="ORF">JYU34_015381</name>
</gene>
<keyword evidence="3" id="KW-1185">Reference proteome</keyword>
<reference evidence="2 3" key="1">
    <citation type="submission" date="2021-06" db="EMBL/GenBank/DDBJ databases">
        <title>A haploid diamondback moth (Plutella xylostella L.) genome assembly resolves 31 chromosomes and identifies a diamide resistance mutation.</title>
        <authorList>
            <person name="Ward C.M."/>
            <person name="Perry K.D."/>
            <person name="Baker G."/>
            <person name="Powis K."/>
            <person name="Heckel D.G."/>
            <person name="Baxter S.W."/>
        </authorList>
    </citation>
    <scope>NUCLEOTIDE SEQUENCE [LARGE SCALE GENOMIC DNA]</scope>
    <source>
        <strain evidence="2 3">LV</strain>
        <tissue evidence="2">Single pupa</tissue>
    </source>
</reference>
<feature type="coiled-coil region" evidence="1">
    <location>
        <begin position="77"/>
        <end position="111"/>
    </location>
</feature>
<proteinExistence type="predicted"/>
<dbReference type="EMBL" id="JAHIBW010000020">
    <property type="protein sequence ID" value="KAG7301011.1"/>
    <property type="molecule type" value="Genomic_DNA"/>
</dbReference>
<organism evidence="2 3">
    <name type="scientific">Plutella xylostella</name>
    <name type="common">Diamondback moth</name>
    <name type="synonym">Plutella maculipennis</name>
    <dbReference type="NCBI Taxonomy" id="51655"/>
    <lineage>
        <taxon>Eukaryota</taxon>
        <taxon>Metazoa</taxon>
        <taxon>Ecdysozoa</taxon>
        <taxon>Arthropoda</taxon>
        <taxon>Hexapoda</taxon>
        <taxon>Insecta</taxon>
        <taxon>Pterygota</taxon>
        <taxon>Neoptera</taxon>
        <taxon>Endopterygota</taxon>
        <taxon>Lepidoptera</taxon>
        <taxon>Glossata</taxon>
        <taxon>Ditrysia</taxon>
        <taxon>Yponomeutoidea</taxon>
        <taxon>Plutellidae</taxon>
        <taxon>Plutella</taxon>
    </lineage>
</organism>
<name>A0ABQ7Q6Z4_PLUXY</name>
<evidence type="ECO:0000313" key="3">
    <source>
        <dbReference type="Proteomes" id="UP000823941"/>
    </source>
</evidence>
<evidence type="ECO:0000256" key="1">
    <source>
        <dbReference type="SAM" id="Coils"/>
    </source>
</evidence>
<evidence type="ECO:0000313" key="2">
    <source>
        <dbReference type="EMBL" id="KAG7301011.1"/>
    </source>
</evidence>